<evidence type="ECO:0008006" key="3">
    <source>
        <dbReference type="Google" id="ProtNLM"/>
    </source>
</evidence>
<organism evidence="1 2">
    <name type="scientific">Nocardia yunnanensis</name>
    <dbReference type="NCBI Taxonomy" id="2382165"/>
    <lineage>
        <taxon>Bacteria</taxon>
        <taxon>Bacillati</taxon>
        <taxon>Actinomycetota</taxon>
        <taxon>Actinomycetes</taxon>
        <taxon>Mycobacteriales</taxon>
        <taxon>Nocardiaceae</taxon>
        <taxon>Nocardia</taxon>
    </lineage>
</organism>
<evidence type="ECO:0000313" key="1">
    <source>
        <dbReference type="EMBL" id="AYF76396.1"/>
    </source>
</evidence>
<dbReference type="EMBL" id="CP032568">
    <property type="protein sequence ID" value="AYF76396.1"/>
    <property type="molecule type" value="Genomic_DNA"/>
</dbReference>
<name>A0A386ZG26_9NOCA</name>
<dbReference type="OrthoDB" id="4559413at2"/>
<dbReference type="AlphaFoldDB" id="A0A386ZG26"/>
<proteinExistence type="predicted"/>
<dbReference type="Proteomes" id="UP000267164">
    <property type="component" value="Chromosome"/>
</dbReference>
<reference evidence="1 2" key="1">
    <citation type="submission" date="2018-09" db="EMBL/GenBank/DDBJ databases">
        <title>Nocardia yunnanensis sp. nov., an actinomycete isolated from a soil sample.</title>
        <authorList>
            <person name="Zhang J."/>
        </authorList>
    </citation>
    <scope>NUCLEOTIDE SEQUENCE [LARGE SCALE GENOMIC DNA]</scope>
    <source>
        <strain evidence="1 2">CFHS0054</strain>
    </source>
</reference>
<gene>
    <name evidence="1" type="ORF">D7D52_24120</name>
</gene>
<evidence type="ECO:0000313" key="2">
    <source>
        <dbReference type="Proteomes" id="UP000267164"/>
    </source>
</evidence>
<sequence length="107" mass="11881">MRPQPSAIGFLRHDVSGAQQRWDQAQIQHLARRLGYDLCKTLVFGPETDRPIIRVRTALSRLQADAVIVPSLAHFGGQLPADLAEVADIITVSPENTYARWLIPPAE</sequence>
<dbReference type="KEGG" id="nyu:D7D52_24120"/>
<accession>A0A386ZG26</accession>
<keyword evidence="2" id="KW-1185">Reference proteome</keyword>
<protein>
    <recommendedName>
        <fullName evidence="3">Recombinase family protein</fullName>
    </recommendedName>
</protein>